<accession>A0A1M7ZEB1</accession>
<organism evidence="3 4">
    <name type="scientific">Pseudoxanthobacter soli DSM 19599</name>
    <dbReference type="NCBI Taxonomy" id="1123029"/>
    <lineage>
        <taxon>Bacteria</taxon>
        <taxon>Pseudomonadati</taxon>
        <taxon>Pseudomonadota</taxon>
        <taxon>Alphaproteobacteria</taxon>
        <taxon>Hyphomicrobiales</taxon>
        <taxon>Segnochrobactraceae</taxon>
        <taxon>Pseudoxanthobacter</taxon>
    </lineage>
</organism>
<keyword evidence="2" id="KW-0812">Transmembrane</keyword>
<feature type="transmembrane region" description="Helical" evidence="2">
    <location>
        <begin position="6"/>
        <end position="26"/>
    </location>
</feature>
<evidence type="ECO:0000256" key="1">
    <source>
        <dbReference type="SAM" id="Coils"/>
    </source>
</evidence>
<protein>
    <submittedName>
        <fullName evidence="3">Uncharacterized protein</fullName>
    </submittedName>
</protein>
<keyword evidence="1" id="KW-0175">Coiled coil</keyword>
<name>A0A1M7ZEB1_9HYPH</name>
<evidence type="ECO:0000313" key="3">
    <source>
        <dbReference type="EMBL" id="SHO63245.1"/>
    </source>
</evidence>
<dbReference type="AlphaFoldDB" id="A0A1M7ZEB1"/>
<proteinExistence type="predicted"/>
<dbReference type="OrthoDB" id="7906780at2"/>
<keyword evidence="2" id="KW-0472">Membrane</keyword>
<reference evidence="3 4" key="1">
    <citation type="submission" date="2016-12" db="EMBL/GenBank/DDBJ databases">
        <authorList>
            <person name="Song W.-J."/>
            <person name="Kurnit D.M."/>
        </authorList>
    </citation>
    <scope>NUCLEOTIDE SEQUENCE [LARGE SCALE GENOMIC DNA]</scope>
    <source>
        <strain evidence="3 4">DSM 19599</strain>
    </source>
</reference>
<keyword evidence="2" id="KW-1133">Transmembrane helix</keyword>
<dbReference type="STRING" id="1123029.SAMN02745172_01319"/>
<dbReference type="RefSeq" id="WP_084564148.1">
    <property type="nucleotide sequence ID" value="NZ_FRXO01000002.1"/>
</dbReference>
<evidence type="ECO:0000313" key="4">
    <source>
        <dbReference type="Proteomes" id="UP000186406"/>
    </source>
</evidence>
<keyword evidence="4" id="KW-1185">Reference proteome</keyword>
<dbReference type="Proteomes" id="UP000186406">
    <property type="component" value="Unassembled WGS sequence"/>
</dbReference>
<evidence type="ECO:0000256" key="2">
    <source>
        <dbReference type="SAM" id="Phobius"/>
    </source>
</evidence>
<dbReference type="EMBL" id="FRXO01000002">
    <property type="protein sequence ID" value="SHO63245.1"/>
    <property type="molecule type" value="Genomic_DNA"/>
</dbReference>
<feature type="coiled-coil region" evidence="1">
    <location>
        <begin position="42"/>
        <end position="87"/>
    </location>
</feature>
<gene>
    <name evidence="3" type="ORF">SAMN02745172_01319</name>
</gene>
<sequence>MISSLVDVILLIALVITSISVLTTYAKLKKLERHHREYEIVLAQTAQSLDAARTAIERLQADGEGLVASLAGQIERAQALVDELDSRRTALGTGEPVPRP</sequence>